<dbReference type="AlphaFoldDB" id="A0AAD7ZLT1"/>
<name>A0AAD7ZLT1_DIPPU</name>
<feature type="non-terminal residue" evidence="2">
    <location>
        <position position="255"/>
    </location>
</feature>
<organism evidence="2 3">
    <name type="scientific">Diploptera punctata</name>
    <name type="common">Pacific beetle cockroach</name>
    <dbReference type="NCBI Taxonomy" id="6984"/>
    <lineage>
        <taxon>Eukaryota</taxon>
        <taxon>Metazoa</taxon>
        <taxon>Ecdysozoa</taxon>
        <taxon>Arthropoda</taxon>
        <taxon>Hexapoda</taxon>
        <taxon>Insecta</taxon>
        <taxon>Pterygota</taxon>
        <taxon>Neoptera</taxon>
        <taxon>Polyneoptera</taxon>
        <taxon>Dictyoptera</taxon>
        <taxon>Blattodea</taxon>
        <taxon>Blaberoidea</taxon>
        <taxon>Blaberidae</taxon>
        <taxon>Diplopterinae</taxon>
        <taxon>Diploptera</taxon>
    </lineage>
</organism>
<reference evidence="2" key="2">
    <citation type="submission" date="2023-05" db="EMBL/GenBank/DDBJ databases">
        <authorList>
            <person name="Fouks B."/>
        </authorList>
    </citation>
    <scope>NUCLEOTIDE SEQUENCE</scope>
    <source>
        <strain evidence="2">Stay&amp;Tobe</strain>
        <tissue evidence="2">Testes</tissue>
    </source>
</reference>
<keyword evidence="1" id="KW-0472">Membrane</keyword>
<dbReference type="EMBL" id="JASPKZ010007666">
    <property type="protein sequence ID" value="KAJ9583129.1"/>
    <property type="molecule type" value="Genomic_DNA"/>
</dbReference>
<evidence type="ECO:0000313" key="2">
    <source>
        <dbReference type="EMBL" id="KAJ9583129.1"/>
    </source>
</evidence>
<feature type="transmembrane region" description="Helical" evidence="1">
    <location>
        <begin position="219"/>
        <end position="238"/>
    </location>
</feature>
<gene>
    <name evidence="2" type="ORF">L9F63_022527</name>
</gene>
<dbReference type="Proteomes" id="UP001233999">
    <property type="component" value="Unassembled WGS sequence"/>
</dbReference>
<evidence type="ECO:0000313" key="3">
    <source>
        <dbReference type="Proteomes" id="UP001233999"/>
    </source>
</evidence>
<accession>A0AAD7ZLT1</accession>
<feature type="non-terminal residue" evidence="2">
    <location>
        <position position="1"/>
    </location>
</feature>
<comment type="caution">
    <text evidence="2">The sequence shown here is derived from an EMBL/GenBank/DDBJ whole genome shotgun (WGS) entry which is preliminary data.</text>
</comment>
<reference evidence="2" key="1">
    <citation type="journal article" date="2023" name="IScience">
        <title>Live-bearing cockroach genome reveals convergent evolutionary mechanisms linked to viviparity in insects and beyond.</title>
        <authorList>
            <person name="Fouks B."/>
            <person name="Harrison M.C."/>
            <person name="Mikhailova A.A."/>
            <person name="Marchal E."/>
            <person name="English S."/>
            <person name="Carruthers M."/>
            <person name="Jennings E.C."/>
            <person name="Chiamaka E.L."/>
            <person name="Frigard R.A."/>
            <person name="Pippel M."/>
            <person name="Attardo G.M."/>
            <person name="Benoit J.B."/>
            <person name="Bornberg-Bauer E."/>
            <person name="Tobe S.S."/>
        </authorList>
    </citation>
    <scope>NUCLEOTIDE SEQUENCE</scope>
    <source>
        <strain evidence="2">Stay&amp;Tobe</strain>
    </source>
</reference>
<keyword evidence="3" id="KW-1185">Reference proteome</keyword>
<proteinExistence type="predicted"/>
<sequence>YTNLPGNSHVPTVEGDTFPILTTSTVASPHGQQRVYFRIYYLFLGVTIFNRLECFNCISFVFRLVFHRLEYLNYVWLAFSATCGMYAKPVHFHLWYSMAYYYLAQNGQNTLTMWNDNFCFCWNRTVFPREKLLLLCEVNTVFLTNRTAAERPRSPVKALLTSLLSVPVTQKKIIEIRVSIEEKTSFGDLGVLTNVRRSPDYHADLVKQFNIYRLRFNRINILISVALHLFLVSFPPSYVTVHQDREVLGSQYVRS</sequence>
<evidence type="ECO:0000256" key="1">
    <source>
        <dbReference type="SAM" id="Phobius"/>
    </source>
</evidence>
<protein>
    <submittedName>
        <fullName evidence="2">Uncharacterized protein</fullName>
    </submittedName>
</protein>
<keyword evidence="1" id="KW-0812">Transmembrane</keyword>
<keyword evidence="1" id="KW-1133">Transmembrane helix</keyword>
<feature type="transmembrane region" description="Helical" evidence="1">
    <location>
        <begin position="39"/>
        <end position="62"/>
    </location>
</feature>
<feature type="transmembrane region" description="Helical" evidence="1">
    <location>
        <begin position="74"/>
        <end position="96"/>
    </location>
</feature>